<evidence type="ECO:0000313" key="4">
    <source>
        <dbReference type="Proteomes" id="UP000515563"/>
    </source>
</evidence>
<dbReference type="AlphaFoldDB" id="A0A7G6X7E2"/>
<dbReference type="SMART" id="SM00245">
    <property type="entry name" value="TSPc"/>
    <property type="match status" value="1"/>
</dbReference>
<reference evidence="4" key="1">
    <citation type="submission" date="2019-09" db="EMBL/GenBank/DDBJ databases">
        <title>Antimicrobial potential of Antarctic Bacteria.</title>
        <authorList>
            <person name="Benaud N."/>
            <person name="Edwards R.J."/>
            <person name="Ferrari B.C."/>
        </authorList>
    </citation>
    <scope>NUCLEOTIDE SEQUENCE [LARGE SCALE GENOMIC DNA]</scope>
    <source>
        <strain evidence="4">SPB151</strain>
    </source>
</reference>
<dbReference type="GO" id="GO:0006508">
    <property type="term" value="P:proteolysis"/>
    <property type="evidence" value="ECO:0007669"/>
    <property type="project" value="InterPro"/>
</dbReference>
<feature type="domain" description="Tail specific protease" evidence="2">
    <location>
        <begin position="85"/>
        <end position="283"/>
    </location>
</feature>
<reference evidence="3 4" key="2">
    <citation type="journal article" date="2020" name="Microbiol. Resour. Announc.">
        <title>Antarctic desert soil bacteria exhibit high novel natural product potential, evaluated through long-read genome sequencing and comparative genomics.</title>
        <authorList>
            <person name="Benaud N."/>
            <person name="Edwards R.J."/>
            <person name="Amos T.G."/>
            <person name="D'Agostino P.M."/>
            <person name="Gutierrez-Chavez C."/>
            <person name="Montgomery K."/>
            <person name="Nicetic I."/>
            <person name="Ferrari B.C."/>
        </authorList>
    </citation>
    <scope>NUCLEOTIDE SEQUENCE [LARGE SCALE GENOMIC DNA]</scope>
    <source>
        <strain evidence="3 4">SPB151</strain>
    </source>
</reference>
<dbReference type="KEGG" id="kqi:F1D05_34945"/>
<gene>
    <name evidence="3" type="ORF">F1D05_34945</name>
</gene>
<evidence type="ECO:0000313" key="3">
    <source>
        <dbReference type="EMBL" id="QNE22157.1"/>
    </source>
</evidence>
<evidence type="ECO:0000259" key="2">
    <source>
        <dbReference type="SMART" id="SM00245"/>
    </source>
</evidence>
<keyword evidence="4" id="KW-1185">Reference proteome</keyword>
<dbReference type="InterPro" id="IPR029045">
    <property type="entry name" value="ClpP/crotonase-like_dom_sf"/>
</dbReference>
<dbReference type="GO" id="GO:0008236">
    <property type="term" value="F:serine-type peptidase activity"/>
    <property type="evidence" value="ECO:0007669"/>
    <property type="project" value="InterPro"/>
</dbReference>
<feature type="region of interest" description="Disordered" evidence="1">
    <location>
        <begin position="307"/>
        <end position="326"/>
    </location>
</feature>
<dbReference type="EMBL" id="CP043661">
    <property type="protein sequence ID" value="QNE22157.1"/>
    <property type="molecule type" value="Genomic_DNA"/>
</dbReference>
<dbReference type="RefSeq" id="WP_185444568.1">
    <property type="nucleotide sequence ID" value="NZ_CP043661.1"/>
</dbReference>
<evidence type="ECO:0000256" key="1">
    <source>
        <dbReference type="SAM" id="MobiDB-lite"/>
    </source>
</evidence>
<dbReference type="CDD" id="cd07563">
    <property type="entry name" value="Peptidase_S41_IRBP"/>
    <property type="match status" value="1"/>
</dbReference>
<dbReference type="Gene3D" id="3.30.750.44">
    <property type="match status" value="1"/>
</dbReference>
<dbReference type="PANTHER" id="PTHR11261:SF3">
    <property type="entry name" value="RETINOL-BINDING PROTEIN 3"/>
    <property type="match status" value="1"/>
</dbReference>
<name>A0A7G6X7E2_9ACTN</name>
<dbReference type="Pfam" id="PF03572">
    <property type="entry name" value="Peptidase_S41"/>
    <property type="match status" value="1"/>
</dbReference>
<dbReference type="Proteomes" id="UP000515563">
    <property type="component" value="Chromosome"/>
</dbReference>
<dbReference type="SUPFAM" id="SSF52096">
    <property type="entry name" value="ClpP/crotonase"/>
    <property type="match status" value="1"/>
</dbReference>
<protein>
    <submittedName>
        <fullName evidence="3">S41 family peptidase</fullName>
    </submittedName>
</protein>
<accession>A0A7G6X7E2</accession>
<sequence length="326" mass="35146">MRTDEIKTVTERLAVLVEQKYVFPEVGAEVAARLRQAAAAGRYDELTDPEQLGAQVTADLQAGNQDKHLRLKYHLDEVVDETDPVAEEAAWMARSELTGGGMARVERLPGNVGLLEIRPLLFDPAHAGRQVSAALSLLAATDALVIDLRRCLGGSPEMVTFLCSHLFDGEPVHLNDLVTPAEGTRRQFWTVPLLPGPRFGGSKPIWVLTSSATFSGGEELAYDLQQLGRATVVGERTGGGAHPREGFKLHPRLEATVPIMRAENPVSGTNWEGVGVIPDLELAAADAFDEAYRLALRHVVELPAGPERRSVTDEASEVLGSLPVAG</sequence>
<dbReference type="Pfam" id="PF11918">
    <property type="entry name" value="Peptidase_S41_N"/>
    <property type="match status" value="1"/>
</dbReference>
<dbReference type="PANTHER" id="PTHR11261">
    <property type="entry name" value="INTERPHOTORECEPTOR RETINOID-BINDING PROTEIN"/>
    <property type="match status" value="1"/>
</dbReference>
<dbReference type="InterPro" id="IPR005151">
    <property type="entry name" value="Tail-specific_protease"/>
</dbReference>
<organism evidence="3 4">
    <name type="scientific">Kribbella qitaiheensis</name>
    <dbReference type="NCBI Taxonomy" id="1544730"/>
    <lineage>
        <taxon>Bacteria</taxon>
        <taxon>Bacillati</taxon>
        <taxon>Actinomycetota</taxon>
        <taxon>Actinomycetes</taxon>
        <taxon>Propionibacteriales</taxon>
        <taxon>Kribbellaceae</taxon>
        <taxon>Kribbella</taxon>
    </lineage>
</organism>
<dbReference type="Gene3D" id="3.90.226.10">
    <property type="entry name" value="2-enoyl-CoA Hydratase, Chain A, domain 1"/>
    <property type="match status" value="1"/>
</dbReference>
<proteinExistence type="predicted"/>